<accession>A0ABV7EVB3</accession>
<dbReference type="PANTHER" id="PTHR35089:SF1">
    <property type="entry name" value="CHAPERONE PROTEIN SKP"/>
    <property type="match status" value="1"/>
</dbReference>
<name>A0ABV7EVB3_9GAMM</name>
<dbReference type="EMBL" id="JBHRSS010000008">
    <property type="protein sequence ID" value="MFC3105542.1"/>
    <property type="molecule type" value="Genomic_DNA"/>
</dbReference>
<feature type="region of interest" description="Disordered" evidence="3">
    <location>
        <begin position="72"/>
        <end position="97"/>
    </location>
</feature>
<gene>
    <name evidence="4" type="ORF">ACFOSU_16850</name>
</gene>
<dbReference type="Pfam" id="PF03938">
    <property type="entry name" value="OmpH"/>
    <property type="match status" value="1"/>
</dbReference>
<evidence type="ECO:0000256" key="2">
    <source>
        <dbReference type="ARBA" id="ARBA00022729"/>
    </source>
</evidence>
<sequence length="170" mass="19204">MKIQGRAFTVLVGLCLLAWAGAGMGQDLKIGVVDLGRLINDSPQAQRAKTNMANQFAERKNQIETRTSALRQDMDRLKRDGSVMSEDERDKLQTGIRDRQRELQMQQSKYNDDVADAEQKEFDSMRSDIRAVIDQYADDNGYDIILGDSVLYAADAVDVTDEILEQLKTR</sequence>
<dbReference type="PANTHER" id="PTHR35089">
    <property type="entry name" value="CHAPERONE PROTEIN SKP"/>
    <property type="match status" value="1"/>
</dbReference>
<dbReference type="SUPFAM" id="SSF111384">
    <property type="entry name" value="OmpH-like"/>
    <property type="match status" value="1"/>
</dbReference>
<organism evidence="4 5">
    <name type="scientific">Salinisphaera aquimarina</name>
    <dbReference type="NCBI Taxonomy" id="2094031"/>
    <lineage>
        <taxon>Bacteria</taxon>
        <taxon>Pseudomonadati</taxon>
        <taxon>Pseudomonadota</taxon>
        <taxon>Gammaproteobacteria</taxon>
        <taxon>Salinisphaerales</taxon>
        <taxon>Salinisphaeraceae</taxon>
        <taxon>Salinisphaera</taxon>
    </lineage>
</organism>
<dbReference type="Gene3D" id="3.30.910.20">
    <property type="entry name" value="Skp domain"/>
    <property type="match status" value="1"/>
</dbReference>
<evidence type="ECO:0000313" key="5">
    <source>
        <dbReference type="Proteomes" id="UP001595462"/>
    </source>
</evidence>
<keyword evidence="2" id="KW-0732">Signal</keyword>
<comment type="caution">
    <text evidence="4">The sequence shown here is derived from an EMBL/GenBank/DDBJ whole genome shotgun (WGS) entry which is preliminary data.</text>
</comment>
<evidence type="ECO:0000256" key="1">
    <source>
        <dbReference type="ARBA" id="ARBA00009091"/>
    </source>
</evidence>
<protein>
    <submittedName>
        <fullName evidence="4">OmpH family outer membrane protein</fullName>
    </submittedName>
</protein>
<dbReference type="RefSeq" id="WP_380691081.1">
    <property type="nucleotide sequence ID" value="NZ_JBHRSS010000008.1"/>
</dbReference>
<proteinExistence type="inferred from homology"/>
<evidence type="ECO:0000256" key="3">
    <source>
        <dbReference type="SAM" id="MobiDB-lite"/>
    </source>
</evidence>
<evidence type="ECO:0000313" key="4">
    <source>
        <dbReference type="EMBL" id="MFC3105542.1"/>
    </source>
</evidence>
<dbReference type="Proteomes" id="UP001595462">
    <property type="component" value="Unassembled WGS sequence"/>
</dbReference>
<dbReference type="InterPro" id="IPR024930">
    <property type="entry name" value="Skp_dom_sf"/>
</dbReference>
<dbReference type="SMART" id="SM00935">
    <property type="entry name" value="OmpH"/>
    <property type="match status" value="1"/>
</dbReference>
<keyword evidence="5" id="KW-1185">Reference proteome</keyword>
<dbReference type="InterPro" id="IPR005632">
    <property type="entry name" value="Chaperone_Skp"/>
</dbReference>
<comment type="similarity">
    <text evidence="1">Belongs to the Skp family.</text>
</comment>
<reference evidence="5" key="1">
    <citation type="journal article" date="2019" name="Int. J. Syst. Evol. Microbiol.">
        <title>The Global Catalogue of Microorganisms (GCM) 10K type strain sequencing project: providing services to taxonomists for standard genome sequencing and annotation.</title>
        <authorList>
            <consortium name="The Broad Institute Genomics Platform"/>
            <consortium name="The Broad Institute Genome Sequencing Center for Infectious Disease"/>
            <person name="Wu L."/>
            <person name="Ma J."/>
        </authorList>
    </citation>
    <scope>NUCLEOTIDE SEQUENCE [LARGE SCALE GENOMIC DNA]</scope>
    <source>
        <strain evidence="5">KCTC 52640</strain>
    </source>
</reference>